<dbReference type="GO" id="GO:0047162">
    <property type="term" value="F:17-O-deacetylvindoline O-acetyltransferase activity"/>
    <property type="evidence" value="ECO:0007669"/>
    <property type="project" value="UniProtKB-EC"/>
</dbReference>
<dbReference type="AlphaFoldDB" id="A0A2P6QUQ5"/>
<dbReference type="Gramene" id="PRQ37921">
    <property type="protein sequence ID" value="PRQ37921"/>
    <property type="gene ID" value="RchiOBHm_Chr4g0408021"/>
</dbReference>
<keyword evidence="3 4" id="KW-0012">Acyltransferase</keyword>
<dbReference type="Proteomes" id="UP000238479">
    <property type="component" value="Chromosome 4"/>
</dbReference>
<dbReference type="PANTHER" id="PTHR31623">
    <property type="entry name" value="F21J9.9"/>
    <property type="match status" value="1"/>
</dbReference>
<evidence type="ECO:0000256" key="3">
    <source>
        <dbReference type="ARBA" id="ARBA00023315"/>
    </source>
</evidence>
<evidence type="ECO:0000313" key="4">
    <source>
        <dbReference type="EMBL" id="PRQ37921.1"/>
    </source>
</evidence>
<protein>
    <submittedName>
        <fullName evidence="4">Putative deacetylvindoline O-acetyltransferase</fullName>
        <ecNumber evidence="4">2.3.1.107</ecNumber>
    </submittedName>
</protein>
<evidence type="ECO:0000313" key="5">
    <source>
        <dbReference type="Proteomes" id="UP000238479"/>
    </source>
</evidence>
<evidence type="ECO:0000256" key="1">
    <source>
        <dbReference type="ARBA" id="ARBA00009861"/>
    </source>
</evidence>
<comment type="caution">
    <text evidence="4">The sequence shown here is derived from an EMBL/GenBank/DDBJ whole genome shotgun (WGS) entry which is preliminary data.</text>
</comment>
<name>A0A2P6QUQ5_ROSCH</name>
<organism evidence="4 5">
    <name type="scientific">Rosa chinensis</name>
    <name type="common">China rose</name>
    <dbReference type="NCBI Taxonomy" id="74649"/>
    <lineage>
        <taxon>Eukaryota</taxon>
        <taxon>Viridiplantae</taxon>
        <taxon>Streptophyta</taxon>
        <taxon>Embryophyta</taxon>
        <taxon>Tracheophyta</taxon>
        <taxon>Spermatophyta</taxon>
        <taxon>Magnoliopsida</taxon>
        <taxon>eudicotyledons</taxon>
        <taxon>Gunneridae</taxon>
        <taxon>Pentapetalae</taxon>
        <taxon>rosids</taxon>
        <taxon>fabids</taxon>
        <taxon>Rosales</taxon>
        <taxon>Rosaceae</taxon>
        <taxon>Rosoideae</taxon>
        <taxon>Rosoideae incertae sedis</taxon>
        <taxon>Rosa</taxon>
    </lineage>
</organism>
<keyword evidence="2 4" id="KW-0808">Transferase</keyword>
<gene>
    <name evidence="4" type="ORF">RchiOBHm_Chr4g0408021</name>
</gene>
<keyword evidence="5" id="KW-1185">Reference proteome</keyword>
<dbReference type="InterPro" id="IPR023213">
    <property type="entry name" value="CAT-like_dom_sf"/>
</dbReference>
<dbReference type="PANTHER" id="PTHR31623:SF122">
    <property type="entry name" value="HXXXD-TYPE ACYL-TRANSFERASE FAMILY PROTEIN"/>
    <property type="match status" value="1"/>
</dbReference>
<dbReference type="EMBL" id="PDCK01000042">
    <property type="protein sequence ID" value="PRQ37921.1"/>
    <property type="molecule type" value="Genomic_DNA"/>
</dbReference>
<accession>A0A2P6QUQ5</accession>
<dbReference type="EC" id="2.3.1.107" evidence="4"/>
<dbReference type="Pfam" id="PF02458">
    <property type="entry name" value="Transferase"/>
    <property type="match status" value="1"/>
</dbReference>
<sequence length="460" mass="51463">MNFFIKKLIYVWSKMCSEMVIEVISKETVTPSSSSLHHLRTSNLSVFDHLVPDFYIPILFFYPNNSITDHKINIVDHHHSMIIERSKLLKTSLSKTLSRFYPFAGRIFSHNNILSICCNDNGAAFIETRVNCPISKVMEKHNSGILSQLLPNDPQSTFESTGYLLLVQANFFECGGLAIGITISHKIADGFTLGTFIRSWAAMCLSSNGMALPATEFCVPASLYPQQDLFINSLSTSREHVNSEACVNKRFVFDASNIVRLKSKATSATVPNPTRVEVVTTLLWKCAMEASRSNLSFTRPAMLFLAANMRKVLKHPTLMGNLVGCVFAAKTQEGDATLQSLVAILRKSIEEFKVKYGEGVSRDAICQHFKEHGDLMDNNDINNYFCSSWCKFGFYEANFGWGKPSWVTFPGMKIKNTIVLIDTKDGEGMEAFLSLKEEDMAVIETNKELLAYASLNPTVI</sequence>
<evidence type="ECO:0000256" key="2">
    <source>
        <dbReference type="ARBA" id="ARBA00022679"/>
    </source>
</evidence>
<reference evidence="4 5" key="1">
    <citation type="journal article" date="2018" name="Nat. Genet.">
        <title>The Rosa genome provides new insights in the design of modern roses.</title>
        <authorList>
            <person name="Bendahmane M."/>
        </authorList>
    </citation>
    <scope>NUCLEOTIDE SEQUENCE [LARGE SCALE GENOMIC DNA]</scope>
    <source>
        <strain evidence="5">cv. Old Blush</strain>
    </source>
</reference>
<comment type="similarity">
    <text evidence="1">Belongs to the plant acyltransferase family.</text>
</comment>
<proteinExistence type="inferred from homology"/>
<dbReference type="Gene3D" id="3.30.559.10">
    <property type="entry name" value="Chloramphenicol acetyltransferase-like domain"/>
    <property type="match status" value="2"/>
</dbReference>